<dbReference type="AlphaFoldDB" id="A0A134ACD6"/>
<dbReference type="GO" id="GO:0015031">
    <property type="term" value="P:protein transport"/>
    <property type="evidence" value="ECO:0007669"/>
    <property type="project" value="UniProtKB-UniRule"/>
</dbReference>
<evidence type="ECO:0000313" key="16">
    <source>
        <dbReference type="EMBL" id="BBM47784.1"/>
    </source>
</evidence>
<dbReference type="Proteomes" id="UP000070483">
    <property type="component" value="Unassembled WGS sequence"/>
</dbReference>
<dbReference type="InterPro" id="IPR046357">
    <property type="entry name" value="PPIase_dom_sf"/>
</dbReference>
<evidence type="ECO:0000256" key="6">
    <source>
        <dbReference type="ARBA" id="ARBA00023110"/>
    </source>
</evidence>
<dbReference type="InterPro" id="IPR037041">
    <property type="entry name" value="Trigger_fac_C_sf"/>
</dbReference>
<comment type="function">
    <text evidence="11">Involved in protein export. Acts as a chaperone by maintaining the newly synthesized protein in an open conformation. Functions as a peptidyl-prolyl cis-trans isomerase.</text>
</comment>
<dbReference type="EC" id="5.2.1.8" evidence="3 11"/>
<dbReference type="EMBL" id="LSDD01000090">
    <property type="protein sequence ID" value="KXB65382.1"/>
    <property type="molecule type" value="Genomic_DNA"/>
</dbReference>
<dbReference type="RefSeq" id="WP_060917921.1">
    <property type="nucleotide sequence ID" value="NZ_AP019834.1"/>
</dbReference>
<dbReference type="Gene3D" id="1.10.3120.10">
    <property type="entry name" value="Trigger factor, C-terminal domain"/>
    <property type="match status" value="1"/>
</dbReference>
<dbReference type="SUPFAM" id="SSF54534">
    <property type="entry name" value="FKBP-like"/>
    <property type="match status" value="1"/>
</dbReference>
<evidence type="ECO:0000256" key="5">
    <source>
        <dbReference type="ARBA" id="ARBA00022618"/>
    </source>
</evidence>
<dbReference type="Pfam" id="PF05697">
    <property type="entry name" value="Trigger_N"/>
    <property type="match status" value="1"/>
</dbReference>
<dbReference type="SUPFAM" id="SSF109998">
    <property type="entry name" value="Triger factor/SurA peptide-binding domain-like"/>
    <property type="match status" value="1"/>
</dbReference>
<dbReference type="PROSITE" id="PS50059">
    <property type="entry name" value="FKBP_PPIASE"/>
    <property type="match status" value="1"/>
</dbReference>
<sequence length="428" mass="48502">MAVKKLNETTYEVSAVREGEELKHLKDHVLVHFKDAKVDGFRPGHVPAKVIESKFKKEIEGEILNHIISDEYRKAVAENELKPIADIKLEKYENNDDKVEVVFTIPVLPAFELGQYKGVEVEKENVEVTDETVNEEIERLRESAAKLKEIAEDEEAKNDDVVNINFEGFIDGEAFDGGKAEGYDLTLGSHSFIDTFEDQIAGHKKGDEFDVNVTFPENYGAANLSGKPALFKVKVNSIKRKEEAELNDDLAKELGFDSVEDMNAKTRENITKREETRAENEFKNKVVDAVVSATEVEIPEALVQREIDYQINRFAQQLQMQGINLNQYFQMTGQTMDSMRENAKENAEKAVKTELVLAEIAKAEEIKATDEEVAKEIETLAAMYGLEKDALIADVRKNGNYERFIDETNYRLVNQKTIDLLVNEAKVK</sequence>
<dbReference type="PANTHER" id="PTHR30560">
    <property type="entry name" value="TRIGGER FACTOR CHAPERONE AND PEPTIDYL-PROLYL CIS/TRANS ISOMERASE"/>
    <property type="match status" value="1"/>
</dbReference>
<dbReference type="GO" id="GO:0044183">
    <property type="term" value="F:protein folding chaperone"/>
    <property type="evidence" value="ECO:0007669"/>
    <property type="project" value="TreeGrafter"/>
</dbReference>
<dbReference type="Gene3D" id="3.30.70.1050">
    <property type="entry name" value="Trigger factor ribosome-binding domain"/>
    <property type="match status" value="1"/>
</dbReference>
<dbReference type="GO" id="GO:0043335">
    <property type="term" value="P:protein unfolding"/>
    <property type="evidence" value="ECO:0007669"/>
    <property type="project" value="TreeGrafter"/>
</dbReference>
<dbReference type="GO" id="GO:0043022">
    <property type="term" value="F:ribosome binding"/>
    <property type="evidence" value="ECO:0007669"/>
    <property type="project" value="TreeGrafter"/>
</dbReference>
<dbReference type="NCBIfam" id="TIGR00115">
    <property type="entry name" value="tig"/>
    <property type="match status" value="1"/>
</dbReference>
<feature type="domain" description="PPIase FKBP-type" evidence="15">
    <location>
        <begin position="159"/>
        <end position="227"/>
    </location>
</feature>
<keyword evidence="5 11" id="KW-0132">Cell division</keyword>
<keyword evidence="9 11" id="KW-0131">Cell cycle</keyword>
<evidence type="ECO:0000256" key="13">
    <source>
        <dbReference type="RuleBase" id="RU003914"/>
    </source>
</evidence>
<keyword evidence="7 11" id="KW-0143">Chaperone</keyword>
<evidence type="ECO:0000256" key="2">
    <source>
        <dbReference type="ARBA" id="ARBA00005464"/>
    </source>
</evidence>
<dbReference type="PIRSF" id="PIRSF003095">
    <property type="entry name" value="Trigger_factor"/>
    <property type="match status" value="1"/>
</dbReference>
<reference evidence="18" key="1">
    <citation type="submission" date="2016-01" db="EMBL/GenBank/DDBJ databases">
        <authorList>
            <person name="Mitreva M."/>
            <person name="Pepin K.H."/>
            <person name="Mihindukulasuriya K.A."/>
            <person name="Fulton R."/>
            <person name="Fronick C."/>
            <person name="O'Laughlin M."/>
            <person name="Miner T."/>
            <person name="Herter B."/>
            <person name="Rosa B.A."/>
            <person name="Cordes M."/>
            <person name="Tomlinson C."/>
            <person name="Wollam A."/>
            <person name="Palsikar V.B."/>
            <person name="Mardis E.R."/>
            <person name="Wilson R.K."/>
        </authorList>
    </citation>
    <scope>NUCLEOTIDE SEQUENCE [LARGE SCALE GENOMIC DNA]</scope>
    <source>
        <strain evidence="18">KA00185</strain>
    </source>
</reference>
<protein>
    <recommendedName>
        <fullName evidence="4 11">Trigger factor</fullName>
        <shortName evidence="11">TF</shortName>
        <ecNumber evidence="3 11">5.2.1.8</ecNumber>
    </recommendedName>
    <alternativeName>
        <fullName evidence="10 11">PPIase</fullName>
    </alternativeName>
</protein>
<proteinExistence type="inferred from homology"/>
<dbReference type="InterPro" id="IPR001179">
    <property type="entry name" value="PPIase_FKBP_dom"/>
</dbReference>
<evidence type="ECO:0000259" key="15">
    <source>
        <dbReference type="PROSITE" id="PS50059"/>
    </source>
</evidence>
<dbReference type="Pfam" id="PF05698">
    <property type="entry name" value="Trigger_C"/>
    <property type="match status" value="1"/>
</dbReference>
<evidence type="ECO:0000256" key="8">
    <source>
        <dbReference type="ARBA" id="ARBA00023235"/>
    </source>
</evidence>
<evidence type="ECO:0000256" key="9">
    <source>
        <dbReference type="ARBA" id="ARBA00023306"/>
    </source>
</evidence>
<keyword evidence="6 11" id="KW-0697">Rotamase</keyword>
<evidence type="ECO:0000256" key="10">
    <source>
        <dbReference type="ARBA" id="ARBA00029986"/>
    </source>
</evidence>
<dbReference type="STRING" id="157687.HMPREF3180_01189"/>
<reference evidence="16 19" key="3">
    <citation type="submission" date="2019-07" db="EMBL/GenBank/DDBJ databases">
        <title>Complete Genome Sequence of Leptotrichia wadei Strain JMUB3933.</title>
        <authorList>
            <person name="Watanabe S."/>
            <person name="Cui L."/>
        </authorList>
    </citation>
    <scope>NUCLEOTIDE SEQUENCE [LARGE SCALE GENOMIC DNA]</scope>
    <source>
        <strain evidence="16 19">JMUB3933</strain>
    </source>
</reference>
<dbReference type="PATRIC" id="fig|157687.3.peg.1182"/>
<evidence type="ECO:0000313" key="18">
    <source>
        <dbReference type="Proteomes" id="UP000070483"/>
    </source>
</evidence>
<accession>A0A134ACD6</accession>
<comment type="similarity">
    <text evidence="2 11 13">Belongs to the FKBP-type PPIase family. Tig subfamily.</text>
</comment>
<dbReference type="SUPFAM" id="SSF102735">
    <property type="entry name" value="Trigger factor ribosome-binding domain"/>
    <property type="match status" value="1"/>
</dbReference>
<evidence type="ECO:0000256" key="12">
    <source>
        <dbReference type="PROSITE-ProRule" id="PRU00277"/>
    </source>
</evidence>
<comment type="subcellular location">
    <subcellularLocation>
        <location evidence="11">Cytoplasm</location>
    </subcellularLocation>
    <text evidence="11">About half TF is bound to the ribosome near the polypeptide exit tunnel while the other half is free in the cytoplasm.</text>
</comment>
<evidence type="ECO:0000256" key="3">
    <source>
        <dbReference type="ARBA" id="ARBA00013194"/>
    </source>
</evidence>
<name>A0A134ACD6_9FUSO</name>
<feature type="coiled-coil region" evidence="14">
    <location>
        <begin position="123"/>
        <end position="157"/>
    </location>
</feature>
<dbReference type="GO" id="GO:0051301">
    <property type="term" value="P:cell division"/>
    <property type="evidence" value="ECO:0007669"/>
    <property type="project" value="UniProtKB-KW"/>
</dbReference>
<dbReference type="OrthoDB" id="9767721at2"/>
<dbReference type="Proteomes" id="UP000321397">
    <property type="component" value="Chromosome"/>
</dbReference>
<comment type="catalytic activity">
    <reaction evidence="1 11 12">
        <text>[protein]-peptidylproline (omega=180) = [protein]-peptidylproline (omega=0)</text>
        <dbReference type="Rhea" id="RHEA:16237"/>
        <dbReference type="Rhea" id="RHEA-COMP:10747"/>
        <dbReference type="Rhea" id="RHEA-COMP:10748"/>
        <dbReference type="ChEBI" id="CHEBI:83833"/>
        <dbReference type="ChEBI" id="CHEBI:83834"/>
        <dbReference type="EC" id="5.2.1.8"/>
    </reaction>
</comment>
<dbReference type="PANTHER" id="PTHR30560:SF3">
    <property type="entry name" value="TRIGGER FACTOR-LIKE PROTEIN TIG, CHLOROPLASTIC"/>
    <property type="match status" value="1"/>
</dbReference>
<keyword evidence="14" id="KW-0175">Coiled coil</keyword>
<dbReference type="HAMAP" id="MF_00303">
    <property type="entry name" value="Trigger_factor_Tig"/>
    <property type="match status" value="1"/>
</dbReference>
<evidence type="ECO:0000256" key="11">
    <source>
        <dbReference type="HAMAP-Rule" id="MF_00303"/>
    </source>
</evidence>
<dbReference type="InterPro" id="IPR027304">
    <property type="entry name" value="Trigger_fact/SurA_dom_sf"/>
</dbReference>
<dbReference type="GO" id="GO:0003755">
    <property type="term" value="F:peptidyl-prolyl cis-trans isomerase activity"/>
    <property type="evidence" value="ECO:0007669"/>
    <property type="project" value="UniProtKB-UniRule"/>
</dbReference>
<dbReference type="FunFam" id="3.10.50.40:FF:000001">
    <property type="entry name" value="Trigger factor"/>
    <property type="match status" value="1"/>
</dbReference>
<comment type="domain">
    <text evidence="11">Consists of 3 domains; the N-terminus binds the ribosome, the middle domain has PPIase activity, while the C-terminus has intrinsic chaperone activity on its own.</text>
</comment>
<dbReference type="Gene3D" id="3.10.50.40">
    <property type="match status" value="1"/>
</dbReference>
<dbReference type="GO" id="GO:0051083">
    <property type="term" value="P:'de novo' cotranslational protein folding"/>
    <property type="evidence" value="ECO:0007669"/>
    <property type="project" value="TreeGrafter"/>
</dbReference>
<dbReference type="EMBL" id="AP019834">
    <property type="protein sequence ID" value="BBM47784.1"/>
    <property type="molecule type" value="Genomic_DNA"/>
</dbReference>
<keyword evidence="11" id="KW-0963">Cytoplasm</keyword>
<dbReference type="Pfam" id="PF00254">
    <property type="entry name" value="FKBP_C"/>
    <property type="match status" value="1"/>
</dbReference>
<dbReference type="GO" id="GO:0005737">
    <property type="term" value="C:cytoplasm"/>
    <property type="evidence" value="ECO:0007669"/>
    <property type="project" value="UniProtKB-SubCell"/>
</dbReference>
<organism evidence="17 18">
    <name type="scientific">Leptotrichia wadei</name>
    <dbReference type="NCBI Taxonomy" id="157687"/>
    <lineage>
        <taxon>Bacteria</taxon>
        <taxon>Fusobacteriati</taxon>
        <taxon>Fusobacteriota</taxon>
        <taxon>Fusobacteriia</taxon>
        <taxon>Fusobacteriales</taxon>
        <taxon>Leptotrichiaceae</taxon>
        <taxon>Leptotrichia</taxon>
    </lineage>
</organism>
<evidence type="ECO:0000256" key="4">
    <source>
        <dbReference type="ARBA" id="ARBA00016902"/>
    </source>
</evidence>
<reference evidence="17" key="2">
    <citation type="submission" date="2016-01" db="EMBL/GenBank/DDBJ databases">
        <authorList>
            <person name="Oliw E.H."/>
        </authorList>
    </citation>
    <scope>NUCLEOTIDE SEQUENCE [LARGE SCALE GENOMIC DNA]</scope>
    <source>
        <strain evidence="17">KA00185</strain>
    </source>
</reference>
<evidence type="ECO:0000256" key="14">
    <source>
        <dbReference type="SAM" id="Coils"/>
    </source>
</evidence>
<evidence type="ECO:0000256" key="7">
    <source>
        <dbReference type="ARBA" id="ARBA00023186"/>
    </source>
</evidence>
<keyword evidence="8 11" id="KW-0413">Isomerase</keyword>
<keyword evidence="18" id="KW-1185">Reference proteome</keyword>
<dbReference type="InterPro" id="IPR005215">
    <property type="entry name" value="Trig_fac"/>
</dbReference>
<dbReference type="InterPro" id="IPR008880">
    <property type="entry name" value="Trigger_fac_C"/>
</dbReference>
<evidence type="ECO:0000256" key="1">
    <source>
        <dbReference type="ARBA" id="ARBA00000971"/>
    </source>
</evidence>
<gene>
    <name evidence="11" type="primary">tig</name>
    <name evidence="17" type="ORF">HMPREF3180_01189</name>
    <name evidence="16" type="ORF">JMUB3933_1285</name>
</gene>
<evidence type="ECO:0000313" key="19">
    <source>
        <dbReference type="Proteomes" id="UP000321397"/>
    </source>
</evidence>
<dbReference type="InterPro" id="IPR036611">
    <property type="entry name" value="Trigger_fac_ribosome-bd_sf"/>
</dbReference>
<evidence type="ECO:0000313" key="17">
    <source>
        <dbReference type="EMBL" id="KXB65382.1"/>
    </source>
</evidence>
<dbReference type="InterPro" id="IPR008881">
    <property type="entry name" value="Trigger_fac_ribosome-bd_bac"/>
</dbReference>